<dbReference type="RefSeq" id="WP_169206008.1">
    <property type="nucleotide sequence ID" value="NZ_CP059560.1"/>
</dbReference>
<protein>
    <submittedName>
        <fullName evidence="2">Phosphotransferase</fullName>
    </submittedName>
</protein>
<dbReference type="Proteomes" id="UP000652074">
    <property type="component" value="Unassembled WGS sequence"/>
</dbReference>
<name>A0ABX1MPL1_9RHOO</name>
<evidence type="ECO:0000313" key="3">
    <source>
        <dbReference type="Proteomes" id="UP000652074"/>
    </source>
</evidence>
<feature type="domain" description="Aminoglycoside phosphotransferase" evidence="1">
    <location>
        <begin position="31"/>
        <end position="255"/>
    </location>
</feature>
<dbReference type="Gene3D" id="3.90.1200.10">
    <property type="match status" value="1"/>
</dbReference>
<dbReference type="PANTHER" id="PTHR47829:SF1">
    <property type="entry name" value="HAD FAMILY PHOSPHATASE"/>
    <property type="match status" value="1"/>
</dbReference>
<proteinExistence type="predicted"/>
<dbReference type="Pfam" id="PF01636">
    <property type="entry name" value="APH"/>
    <property type="match status" value="1"/>
</dbReference>
<sequence length="346" mass="38703">MDTSLRGIDAAALDGWFQDNIADVHAPLRFELIAGGHSNLTYRVDEAGGRKFALRRPPLGFKPRHGAHDVVREYRILAALKDSAVPVPVAEALCTDSSIIGASFYVTRWVEGYILDRPSHVEAVLADSGARRRAAFSLVDTLAELHRCEVDAVGLGDLGQRDNYLERQLIRLGQVWETTKTRELPIIDSLHKELLARCPPQRYTGIVHSDYRFGNVMLGAAGDVAAVLDWELCALGDVTVDVAYLLTNWDLPEDPWPDVWMQPAPTRAGGFPSRHEILARYAEKTGFDLQAIDYYCAFCYWRIAVLAEGIKRRYETGVIAQHTDLDALDRRVRNRAAMAERYLKAA</sequence>
<evidence type="ECO:0000313" key="2">
    <source>
        <dbReference type="EMBL" id="NMF88588.1"/>
    </source>
</evidence>
<dbReference type="CDD" id="cd05154">
    <property type="entry name" value="ACAD10_11_N-like"/>
    <property type="match status" value="1"/>
</dbReference>
<keyword evidence="3" id="KW-1185">Reference proteome</keyword>
<dbReference type="SUPFAM" id="SSF56112">
    <property type="entry name" value="Protein kinase-like (PK-like)"/>
    <property type="match status" value="1"/>
</dbReference>
<evidence type="ECO:0000259" key="1">
    <source>
        <dbReference type="Pfam" id="PF01636"/>
    </source>
</evidence>
<dbReference type="InterPro" id="IPR041726">
    <property type="entry name" value="ACAD10_11_N"/>
</dbReference>
<dbReference type="EMBL" id="WTVR01000014">
    <property type="protein sequence ID" value="NMF88588.1"/>
    <property type="molecule type" value="Genomic_DNA"/>
</dbReference>
<gene>
    <name evidence="2" type="ORF">GPA26_08820</name>
</gene>
<comment type="caution">
    <text evidence="2">The sequence shown here is derived from an EMBL/GenBank/DDBJ whole genome shotgun (WGS) entry which is preliminary data.</text>
</comment>
<dbReference type="PANTHER" id="PTHR47829">
    <property type="entry name" value="HYDROLASE, PUTATIVE (AFU_ORTHOLOGUE AFUA_1G12880)-RELATED"/>
    <property type="match status" value="1"/>
</dbReference>
<organism evidence="2 3">
    <name type="scientific">Aromatoleum petrolei</name>
    <dbReference type="NCBI Taxonomy" id="76116"/>
    <lineage>
        <taxon>Bacteria</taxon>
        <taxon>Pseudomonadati</taxon>
        <taxon>Pseudomonadota</taxon>
        <taxon>Betaproteobacteria</taxon>
        <taxon>Rhodocyclales</taxon>
        <taxon>Rhodocyclaceae</taxon>
        <taxon>Aromatoleum</taxon>
    </lineage>
</organism>
<reference evidence="2 3" key="1">
    <citation type="submission" date="2019-12" db="EMBL/GenBank/DDBJ databases">
        <title>Comparative genomics gives insights into the taxonomy of the Azoarcus-Aromatoleum group and reveals separate origins of nif in the plant-associated Azoarcus and non-plant-associated Aromatoleum sub-groups.</title>
        <authorList>
            <person name="Lafos M."/>
            <person name="Maluk M."/>
            <person name="Batista M."/>
            <person name="Junghare M."/>
            <person name="Carmona M."/>
            <person name="Faoro H."/>
            <person name="Cruz L.M."/>
            <person name="Battistoni F."/>
            <person name="De Souza E."/>
            <person name="Pedrosa F."/>
            <person name="Chen W.-M."/>
            <person name="Poole P.S."/>
            <person name="Dixon R.A."/>
            <person name="James E.K."/>
        </authorList>
    </citation>
    <scope>NUCLEOTIDE SEQUENCE [LARGE SCALE GENOMIC DNA]</scope>
    <source>
        <strain evidence="2 3">ToN1</strain>
    </source>
</reference>
<dbReference type="InterPro" id="IPR002575">
    <property type="entry name" value="Aminoglycoside_PTrfase"/>
</dbReference>
<dbReference type="Gene3D" id="3.30.200.20">
    <property type="entry name" value="Phosphorylase Kinase, domain 1"/>
    <property type="match status" value="1"/>
</dbReference>
<accession>A0ABX1MPL1</accession>
<dbReference type="InterPro" id="IPR052898">
    <property type="entry name" value="ACAD10-like"/>
</dbReference>
<dbReference type="InterPro" id="IPR011009">
    <property type="entry name" value="Kinase-like_dom_sf"/>
</dbReference>